<dbReference type="Gene3D" id="3.20.20.60">
    <property type="entry name" value="Phosphoenolpyruvate-binding domains"/>
    <property type="match status" value="1"/>
</dbReference>
<dbReference type="PANTHER" id="PTHR32308:SF10">
    <property type="entry name" value="CITRATE LYASE SUBUNIT BETA"/>
    <property type="match status" value="1"/>
</dbReference>
<dbReference type="EC" id="4.1.3.34" evidence="6"/>
<gene>
    <name evidence="6" type="ORF">QO011_002994</name>
</gene>
<comment type="similarity">
    <text evidence="2">Belongs to the HpcH/HpaI aldolase family.</text>
</comment>
<keyword evidence="4" id="KW-0460">Magnesium</keyword>
<feature type="domain" description="HpcH/HpaI aldolase/citrate lyase" evidence="5">
    <location>
        <begin position="11"/>
        <end position="212"/>
    </location>
</feature>
<dbReference type="EMBL" id="JAUSVX010000005">
    <property type="protein sequence ID" value="MDQ0469978.1"/>
    <property type="molecule type" value="Genomic_DNA"/>
</dbReference>
<dbReference type="PIRSF" id="PIRSF015582">
    <property type="entry name" value="Cit_lyase_B"/>
    <property type="match status" value="1"/>
</dbReference>
<evidence type="ECO:0000256" key="3">
    <source>
        <dbReference type="ARBA" id="ARBA00022723"/>
    </source>
</evidence>
<dbReference type="InterPro" id="IPR040442">
    <property type="entry name" value="Pyrv_kinase-like_dom_sf"/>
</dbReference>
<sequence length="270" mass="28296">MVSFVTPVVPLFVPGSRPDRFAKADGSGADAVILDLEDAVAPGDKDRARDAVLGHAATLGSPVIVRVNAADTPWHGADVDAVRRLDGVAVMLPKAGRPEDIAGMARRMGRDVAVIALIESAAGLANLPDILAAPGIVAVAFGSIDFSVDLGCAHDRLTLLAARSEIVWRSRAAGRAAPIDGITTDIGSPEAAEDDARHAMAMGFGGKMAVHPRQIQPIRTGFRPGEDEIAWARGIVGAVSSDEAVRVNGEMVDRPVIERARWILRRAAST</sequence>
<dbReference type="InterPro" id="IPR005000">
    <property type="entry name" value="Aldolase/citrate-lyase_domain"/>
</dbReference>
<evidence type="ECO:0000313" key="7">
    <source>
        <dbReference type="Proteomes" id="UP001242480"/>
    </source>
</evidence>
<dbReference type="GO" id="GO:0008816">
    <property type="term" value="F:citryl-CoA lyase activity"/>
    <property type="evidence" value="ECO:0007669"/>
    <property type="project" value="UniProtKB-EC"/>
</dbReference>
<keyword evidence="6" id="KW-0456">Lyase</keyword>
<comment type="cofactor">
    <cofactor evidence="1">
        <name>Mg(2+)</name>
        <dbReference type="ChEBI" id="CHEBI:18420"/>
    </cofactor>
</comment>
<reference evidence="6 7" key="1">
    <citation type="submission" date="2023-07" db="EMBL/GenBank/DDBJ databases">
        <title>Genomic Encyclopedia of Type Strains, Phase IV (KMG-IV): sequencing the most valuable type-strain genomes for metagenomic binning, comparative biology and taxonomic classification.</title>
        <authorList>
            <person name="Goeker M."/>
        </authorList>
    </citation>
    <scope>NUCLEOTIDE SEQUENCE [LARGE SCALE GENOMIC DNA]</scope>
    <source>
        <strain evidence="6 7">DSM 19619</strain>
    </source>
</reference>
<proteinExistence type="inferred from homology"/>
<dbReference type="RefSeq" id="WP_307273310.1">
    <property type="nucleotide sequence ID" value="NZ_JAUSVX010000005.1"/>
</dbReference>
<evidence type="ECO:0000313" key="6">
    <source>
        <dbReference type="EMBL" id="MDQ0469978.1"/>
    </source>
</evidence>
<dbReference type="Pfam" id="PF03328">
    <property type="entry name" value="HpcH_HpaI"/>
    <property type="match status" value="1"/>
</dbReference>
<name>A0ABU0J974_9HYPH</name>
<keyword evidence="7" id="KW-1185">Reference proteome</keyword>
<evidence type="ECO:0000256" key="1">
    <source>
        <dbReference type="ARBA" id="ARBA00001946"/>
    </source>
</evidence>
<evidence type="ECO:0000259" key="5">
    <source>
        <dbReference type="Pfam" id="PF03328"/>
    </source>
</evidence>
<accession>A0ABU0J974</accession>
<keyword evidence="3" id="KW-0479">Metal-binding</keyword>
<evidence type="ECO:0000256" key="4">
    <source>
        <dbReference type="ARBA" id="ARBA00022842"/>
    </source>
</evidence>
<dbReference type="PANTHER" id="PTHR32308">
    <property type="entry name" value="LYASE BETA SUBUNIT, PUTATIVE (AFU_ORTHOLOGUE AFUA_4G13030)-RELATED"/>
    <property type="match status" value="1"/>
</dbReference>
<dbReference type="SUPFAM" id="SSF51621">
    <property type="entry name" value="Phosphoenolpyruvate/pyruvate domain"/>
    <property type="match status" value="1"/>
</dbReference>
<comment type="caution">
    <text evidence="6">The sequence shown here is derived from an EMBL/GenBank/DDBJ whole genome shotgun (WGS) entry which is preliminary data.</text>
</comment>
<dbReference type="InterPro" id="IPR011206">
    <property type="entry name" value="Citrate_lyase_beta/mcl1/mcl2"/>
</dbReference>
<dbReference type="Proteomes" id="UP001242480">
    <property type="component" value="Unassembled WGS sequence"/>
</dbReference>
<organism evidence="6 7">
    <name type="scientific">Labrys wisconsinensis</name>
    <dbReference type="NCBI Taxonomy" id="425677"/>
    <lineage>
        <taxon>Bacteria</taxon>
        <taxon>Pseudomonadati</taxon>
        <taxon>Pseudomonadota</taxon>
        <taxon>Alphaproteobacteria</taxon>
        <taxon>Hyphomicrobiales</taxon>
        <taxon>Xanthobacteraceae</taxon>
        <taxon>Labrys</taxon>
    </lineage>
</organism>
<protein>
    <submittedName>
        <fullName evidence="6">Citrate lyase subunit beta/citryl-CoA lyase</fullName>
        <ecNumber evidence="6">4.1.3.34</ecNumber>
    </submittedName>
</protein>
<dbReference type="InterPro" id="IPR015813">
    <property type="entry name" value="Pyrv/PenolPyrv_kinase-like_dom"/>
</dbReference>
<evidence type="ECO:0000256" key="2">
    <source>
        <dbReference type="ARBA" id="ARBA00005568"/>
    </source>
</evidence>